<protein>
    <submittedName>
        <fullName evidence="1">Unannotated protein</fullName>
    </submittedName>
</protein>
<organism evidence="1">
    <name type="scientific">freshwater metagenome</name>
    <dbReference type="NCBI Taxonomy" id="449393"/>
    <lineage>
        <taxon>unclassified sequences</taxon>
        <taxon>metagenomes</taxon>
        <taxon>ecological metagenomes</taxon>
    </lineage>
</organism>
<evidence type="ECO:0000313" key="1">
    <source>
        <dbReference type="EMBL" id="CAB5022214.1"/>
    </source>
</evidence>
<dbReference type="AlphaFoldDB" id="A0A6J7R3S2"/>
<proteinExistence type="predicted"/>
<accession>A0A6J7R3S2</accession>
<name>A0A6J7R3S2_9ZZZZ</name>
<gene>
    <name evidence="1" type="ORF">UFOPK4121_00739</name>
</gene>
<dbReference type="EMBL" id="CAFBPQ010000017">
    <property type="protein sequence ID" value="CAB5022214.1"/>
    <property type="molecule type" value="Genomic_DNA"/>
</dbReference>
<reference evidence="1" key="1">
    <citation type="submission" date="2020-05" db="EMBL/GenBank/DDBJ databases">
        <authorList>
            <person name="Chiriac C."/>
            <person name="Salcher M."/>
            <person name="Ghai R."/>
            <person name="Kavagutti S V."/>
        </authorList>
    </citation>
    <scope>NUCLEOTIDE SEQUENCE</scope>
</reference>
<sequence length="56" mass="5651">MGSSVPGTEATSATTAAFRDEILSPMISIASGGGPIQATPISVTRRAKSAFSEKNP</sequence>